<accession>K2FAB6</accession>
<feature type="non-terminal residue" evidence="2">
    <location>
        <position position="144"/>
    </location>
</feature>
<evidence type="ECO:0008006" key="3">
    <source>
        <dbReference type="Google" id="ProtNLM"/>
    </source>
</evidence>
<organism evidence="2">
    <name type="scientific">uncultured bacterium</name>
    <name type="common">gcode 4</name>
    <dbReference type="NCBI Taxonomy" id="1234023"/>
    <lineage>
        <taxon>Bacteria</taxon>
        <taxon>environmental samples</taxon>
    </lineage>
</organism>
<dbReference type="AlphaFoldDB" id="K2FAB6"/>
<evidence type="ECO:0000313" key="2">
    <source>
        <dbReference type="EMBL" id="EKE28081.1"/>
    </source>
</evidence>
<dbReference type="InterPro" id="IPR045584">
    <property type="entry name" value="Pilin-like"/>
</dbReference>
<dbReference type="NCBIfam" id="TIGR02532">
    <property type="entry name" value="IV_pilin_GFxxxE"/>
    <property type="match status" value="1"/>
</dbReference>
<evidence type="ECO:0000256" key="1">
    <source>
        <dbReference type="SAM" id="Phobius"/>
    </source>
</evidence>
<comment type="caution">
    <text evidence="2">The sequence shown here is derived from an EMBL/GenBank/DDBJ whole genome shotgun (WGS) entry which is preliminary data.</text>
</comment>
<dbReference type="SUPFAM" id="SSF54523">
    <property type="entry name" value="Pili subunits"/>
    <property type="match status" value="1"/>
</dbReference>
<reference evidence="2" key="1">
    <citation type="journal article" date="2012" name="Science">
        <title>Fermentation, hydrogen, and sulfur metabolism in multiple uncultivated bacterial phyla.</title>
        <authorList>
            <person name="Wrighton K.C."/>
            <person name="Thomas B.C."/>
            <person name="Sharon I."/>
            <person name="Miller C.S."/>
            <person name="Castelle C.J."/>
            <person name="VerBerkmoes N.C."/>
            <person name="Wilkins M.J."/>
            <person name="Hettich R.L."/>
            <person name="Lipton M.S."/>
            <person name="Williams K.H."/>
            <person name="Long P.E."/>
            <person name="Banfield J.F."/>
        </authorList>
    </citation>
    <scope>NUCLEOTIDE SEQUENCE [LARGE SCALE GENOMIC DNA]</scope>
</reference>
<dbReference type="Gene3D" id="3.30.700.10">
    <property type="entry name" value="Glycoprotein, Type 4 Pilin"/>
    <property type="match status" value="1"/>
</dbReference>
<name>K2FAB6_9BACT</name>
<dbReference type="InterPro" id="IPR012902">
    <property type="entry name" value="N_methyl_site"/>
</dbReference>
<keyword evidence="1" id="KW-1133">Transmembrane helix</keyword>
<dbReference type="Pfam" id="PF07963">
    <property type="entry name" value="N_methyl"/>
    <property type="match status" value="1"/>
</dbReference>
<gene>
    <name evidence="2" type="ORF">ACD_3C00104G0001</name>
</gene>
<keyword evidence="1" id="KW-0812">Transmembrane</keyword>
<proteinExistence type="predicted"/>
<keyword evidence="1" id="KW-0472">Membrane</keyword>
<sequence length="144" mass="16092">MDSRKKNTAFTLIELIVVIVVLAILATIAFLSFSSQSASARDSTRLADMSNIAKWLSVFNAVSGKYPAPNDSITISASWTALRVQGYAWAKVLNMIKLSEWWKDPLDSGVFYTYSTNAAQSKFQLLWFLEDWSNTALSLNPFQP</sequence>
<dbReference type="EMBL" id="AMFJ01000378">
    <property type="protein sequence ID" value="EKE28081.1"/>
    <property type="molecule type" value="Genomic_DNA"/>
</dbReference>
<protein>
    <recommendedName>
        <fullName evidence="3">Type II secretion system protein GspG C-terminal domain-containing protein</fullName>
    </recommendedName>
</protein>
<feature type="transmembrane region" description="Helical" evidence="1">
    <location>
        <begin position="12"/>
        <end position="33"/>
    </location>
</feature>